<name>A0A1B9GRX1_9TREE</name>
<feature type="region of interest" description="Disordered" evidence="1">
    <location>
        <begin position="1"/>
        <end position="64"/>
    </location>
</feature>
<dbReference type="EMBL" id="KI669504">
    <property type="protein sequence ID" value="OCF33595.1"/>
    <property type="molecule type" value="Genomic_DNA"/>
</dbReference>
<organism evidence="2 3">
    <name type="scientific">Kwoniella heveanensis BCC8398</name>
    <dbReference type="NCBI Taxonomy" id="1296120"/>
    <lineage>
        <taxon>Eukaryota</taxon>
        <taxon>Fungi</taxon>
        <taxon>Dikarya</taxon>
        <taxon>Basidiomycota</taxon>
        <taxon>Agaricomycotina</taxon>
        <taxon>Tremellomycetes</taxon>
        <taxon>Tremellales</taxon>
        <taxon>Cryptococcaceae</taxon>
        <taxon>Kwoniella</taxon>
    </lineage>
</organism>
<evidence type="ECO:0000256" key="1">
    <source>
        <dbReference type="SAM" id="MobiDB-lite"/>
    </source>
</evidence>
<dbReference type="AlphaFoldDB" id="A0A1B9GRX1"/>
<gene>
    <name evidence="2" type="ORF">I316_04668</name>
</gene>
<reference evidence="3" key="2">
    <citation type="submission" date="2013-12" db="EMBL/GenBank/DDBJ databases">
        <title>Evolution of pathogenesis and genome organization in the Tremellales.</title>
        <authorList>
            <person name="Cuomo C."/>
            <person name="Litvintseva A."/>
            <person name="Heitman J."/>
            <person name="Chen Y."/>
            <person name="Sun S."/>
            <person name="Springer D."/>
            <person name="Dromer F."/>
            <person name="Young S."/>
            <person name="Zeng Q."/>
            <person name="Chapman S."/>
            <person name="Gujja S."/>
            <person name="Saif S."/>
            <person name="Birren B."/>
        </authorList>
    </citation>
    <scope>NUCLEOTIDE SEQUENCE [LARGE SCALE GENOMIC DNA]</scope>
    <source>
        <strain evidence="3">BCC8398</strain>
    </source>
</reference>
<dbReference type="Proteomes" id="UP000092666">
    <property type="component" value="Unassembled WGS sequence"/>
</dbReference>
<protein>
    <submittedName>
        <fullName evidence="2">Uncharacterized protein</fullName>
    </submittedName>
</protein>
<keyword evidence="3" id="KW-1185">Reference proteome</keyword>
<reference evidence="2 3" key="1">
    <citation type="submission" date="2013-07" db="EMBL/GenBank/DDBJ databases">
        <title>The Genome Sequence of Cryptococcus heveanensis BCC8398.</title>
        <authorList>
            <consortium name="The Broad Institute Genome Sequencing Platform"/>
            <person name="Cuomo C."/>
            <person name="Litvintseva A."/>
            <person name="Chen Y."/>
            <person name="Heitman J."/>
            <person name="Sun S."/>
            <person name="Springer D."/>
            <person name="Dromer F."/>
            <person name="Young S.K."/>
            <person name="Zeng Q."/>
            <person name="Gargeya S."/>
            <person name="Fitzgerald M."/>
            <person name="Abouelleil A."/>
            <person name="Alvarado L."/>
            <person name="Berlin A.M."/>
            <person name="Chapman S.B."/>
            <person name="Dewar J."/>
            <person name="Goldberg J."/>
            <person name="Griggs A."/>
            <person name="Gujja S."/>
            <person name="Hansen M."/>
            <person name="Howarth C."/>
            <person name="Imamovic A."/>
            <person name="Larimer J."/>
            <person name="McCowan C."/>
            <person name="Murphy C."/>
            <person name="Pearson M."/>
            <person name="Priest M."/>
            <person name="Roberts A."/>
            <person name="Saif S."/>
            <person name="Shea T."/>
            <person name="Sykes S."/>
            <person name="Wortman J."/>
            <person name="Nusbaum C."/>
            <person name="Birren B."/>
        </authorList>
    </citation>
    <scope>NUCLEOTIDE SEQUENCE [LARGE SCALE GENOMIC DNA]</scope>
    <source>
        <strain evidence="2 3">BCC8398</strain>
    </source>
</reference>
<feature type="compositionally biased region" description="Low complexity" evidence="1">
    <location>
        <begin position="22"/>
        <end position="51"/>
    </location>
</feature>
<dbReference type="STRING" id="1296120.A0A1B9GRX1"/>
<dbReference type="OrthoDB" id="3005035at2759"/>
<evidence type="ECO:0000313" key="2">
    <source>
        <dbReference type="EMBL" id="OCF33595.1"/>
    </source>
</evidence>
<sequence>MTTDYSAPTPTVAPPSPRYAHHSPSSPSLAPGVSGSSSRSTSSTSTANLRSPRIPSHPIVLHRLPPSSAITKESVFASELELDKQTKQIQRERELKEALQDQVWSFDRAALRDEQGTWSALQAQNVWKGKGKDRSDSWGSTKGFVRPPQAFELYRAIDKHDIDFIMRVRDHAFHLLLQKNGAEFPIVYASRLGDGHRDIVILLVGALSRYVNHLEPEDFEKRETKNTLKSLRELDITFLKLAIDHTLLHLPPGQTPMLLSSYLQVLIMSEGDTFLYKSIQSISLLLRESTSSFESRSRPVHEAEEIMRRFCTKELRGVRGGVGDVEDYIANATLDLVLMSAWSLAAGQLGPSAELLPTHTFARDMRTWKELSDAIERHTNTISGSNYKRLVNPRVRRMLDMLCEIAGDSKKGVRGRLRDVALALDGDQGERGEEG</sequence>
<feature type="compositionally biased region" description="Low complexity" evidence="1">
    <location>
        <begin position="1"/>
        <end position="10"/>
    </location>
</feature>
<proteinExistence type="predicted"/>
<accession>A0A1B9GRX1</accession>
<evidence type="ECO:0000313" key="3">
    <source>
        <dbReference type="Proteomes" id="UP000092666"/>
    </source>
</evidence>